<reference evidence="9 10" key="1">
    <citation type="submission" date="2017-03" db="EMBL/GenBank/DDBJ databases">
        <title>Draft genome sequence of Streptomyces scabrisporus NF3, endophyte isolated from Amphipterygium adstringens.</title>
        <authorList>
            <person name="Vazquez M."/>
            <person name="Ceapa C.D."/>
            <person name="Rodriguez Luna D."/>
            <person name="Sanchez Esquivel S."/>
        </authorList>
    </citation>
    <scope>NUCLEOTIDE SEQUENCE [LARGE SCALE GENOMIC DNA]</scope>
    <source>
        <strain evidence="9 10">NF3</strain>
    </source>
</reference>
<evidence type="ECO:0000259" key="8">
    <source>
        <dbReference type="PROSITE" id="PS50156"/>
    </source>
</evidence>
<evidence type="ECO:0000256" key="4">
    <source>
        <dbReference type="ARBA" id="ARBA00022989"/>
    </source>
</evidence>
<dbReference type="PANTHER" id="PTHR33406:SF13">
    <property type="entry name" value="MEMBRANE PROTEIN YDFJ"/>
    <property type="match status" value="1"/>
</dbReference>
<dbReference type="STRING" id="159449.B4N89_44225"/>
<feature type="transmembrane region" description="Helical" evidence="7">
    <location>
        <begin position="506"/>
        <end position="527"/>
    </location>
</feature>
<dbReference type="InterPro" id="IPR004869">
    <property type="entry name" value="MMPL_dom"/>
</dbReference>
<sequence length="738" mass="76040">METMTRWVLGHRRLVILVWLVLAAAGIATVGDTVDRLSQGSELPGRPGQQANDLIRERFGGTGGRNAPLLVEVTVPDGRRADEAEVRDAFDAAVRRATPPGGRHASFASTGDPALISADGRSTVALVYPPGGEGPKAYGDAPARVRAAVAGVRIAGAPVGVTGRPLLSGRDNGAARSPIAETLLGALGALVVLGLTFAGGLALIPLLTAAIAIPTTFLLVGGLTRVTDVSFIVQYLVALIGLGIAIDYALLVATRWREERDRAGGPDPAGRVEAIVRAATTAGRAVLLSGATVALSLAALVVLPVPFLRSVGYAGLLMPLVSVAVTLTLLPVLLYVCGARLDVPRRTRRPEGRAWSAIARATTRRPVLAAVLGGALLLALAAPALTMRVGQPQVTALGRGGEPARVFAAIDGAGFGTGIAQPIEVATDGEPEALARRLAAEPGVAGTIAPAGWNSGGLRVVDVWTAEDPATDAGRAAVGRVLAAARAMPGVHAGGGPAQDRDFADAVYGALPLVLAAIAVFTFLVLMRSLRSIWLPVKALVLNTVSVAAAYGAVVLIWQKGYGSELLFDTPATGAITVWVPMAVFAFLFGLSMDYEVFILTRIREAHLDLAARGVRDTTEEAVVIGIGRTGRLVTSAALILFLAFVALSTVPVTDVKILATALGVGIVVDATIVRGVLAPALVTLMGRANWWFPHHAGGPRGGRGVDGPEHAEHPGVASGPARTLDRIDAEPPRPETG</sequence>
<dbReference type="Gene3D" id="1.20.1640.10">
    <property type="entry name" value="Multidrug efflux transporter AcrB transmembrane domain"/>
    <property type="match status" value="2"/>
</dbReference>
<feature type="transmembrane region" description="Helical" evidence="7">
    <location>
        <begin position="183"/>
        <end position="204"/>
    </location>
</feature>
<feature type="transmembrane region" description="Helical" evidence="7">
    <location>
        <begin position="539"/>
        <end position="558"/>
    </location>
</feature>
<evidence type="ECO:0000313" key="9">
    <source>
        <dbReference type="EMBL" id="OPC77508.1"/>
    </source>
</evidence>
<evidence type="ECO:0000256" key="3">
    <source>
        <dbReference type="ARBA" id="ARBA00022692"/>
    </source>
</evidence>
<dbReference type="InterPro" id="IPR050545">
    <property type="entry name" value="Mycobact_MmpL"/>
</dbReference>
<keyword evidence="4 7" id="KW-1133">Transmembrane helix</keyword>
<feature type="transmembrane region" description="Helical" evidence="7">
    <location>
        <begin position="367"/>
        <end position="385"/>
    </location>
</feature>
<evidence type="ECO:0000313" key="10">
    <source>
        <dbReference type="Proteomes" id="UP000190037"/>
    </source>
</evidence>
<dbReference type="PANTHER" id="PTHR33406">
    <property type="entry name" value="MEMBRANE PROTEIN MJ1562-RELATED"/>
    <property type="match status" value="1"/>
</dbReference>
<evidence type="ECO:0000256" key="6">
    <source>
        <dbReference type="SAM" id="MobiDB-lite"/>
    </source>
</evidence>
<dbReference type="AlphaFoldDB" id="A0A1T3NLE1"/>
<evidence type="ECO:0000256" key="1">
    <source>
        <dbReference type="ARBA" id="ARBA00004651"/>
    </source>
</evidence>
<proteinExistence type="predicted"/>
<feature type="transmembrane region" description="Helical" evidence="7">
    <location>
        <begin position="232"/>
        <end position="253"/>
    </location>
</feature>
<gene>
    <name evidence="9" type="ORF">B4N89_44225</name>
</gene>
<dbReference type="OrthoDB" id="7051771at2"/>
<feature type="region of interest" description="Disordered" evidence="6">
    <location>
        <begin position="701"/>
        <end position="738"/>
    </location>
</feature>
<feature type="transmembrane region" description="Helical" evidence="7">
    <location>
        <begin position="633"/>
        <end position="652"/>
    </location>
</feature>
<dbReference type="PROSITE" id="PS50156">
    <property type="entry name" value="SSD"/>
    <property type="match status" value="1"/>
</dbReference>
<keyword evidence="2" id="KW-1003">Cell membrane</keyword>
<name>A0A1T3NLE1_9ACTN</name>
<feature type="compositionally biased region" description="Basic and acidic residues" evidence="6">
    <location>
        <begin position="724"/>
        <end position="738"/>
    </location>
</feature>
<evidence type="ECO:0000256" key="7">
    <source>
        <dbReference type="SAM" id="Phobius"/>
    </source>
</evidence>
<evidence type="ECO:0000256" key="5">
    <source>
        <dbReference type="ARBA" id="ARBA00023136"/>
    </source>
</evidence>
<comment type="caution">
    <text evidence="9">The sequence shown here is derived from an EMBL/GenBank/DDBJ whole genome shotgun (WGS) entry which is preliminary data.</text>
</comment>
<comment type="subcellular location">
    <subcellularLocation>
        <location evidence="1">Cell membrane</location>
        <topology evidence="1">Multi-pass membrane protein</topology>
    </subcellularLocation>
</comment>
<dbReference type="Pfam" id="PF03176">
    <property type="entry name" value="MMPL"/>
    <property type="match status" value="2"/>
</dbReference>
<dbReference type="Proteomes" id="UP000190037">
    <property type="component" value="Unassembled WGS sequence"/>
</dbReference>
<dbReference type="SUPFAM" id="SSF82866">
    <property type="entry name" value="Multidrug efflux transporter AcrB transmembrane domain"/>
    <property type="match status" value="2"/>
</dbReference>
<keyword evidence="3 7" id="KW-0812">Transmembrane</keyword>
<feature type="transmembrane region" description="Helical" evidence="7">
    <location>
        <begin position="578"/>
        <end position="598"/>
    </location>
</feature>
<protein>
    <recommendedName>
        <fullName evidence="8">SSD domain-containing protein</fullName>
    </recommendedName>
</protein>
<keyword evidence="5 7" id="KW-0472">Membrane</keyword>
<feature type="transmembrane region" description="Helical" evidence="7">
    <location>
        <begin position="658"/>
        <end position="678"/>
    </location>
</feature>
<accession>A0A1T3NLE1</accession>
<dbReference type="GO" id="GO:0005886">
    <property type="term" value="C:plasma membrane"/>
    <property type="evidence" value="ECO:0007669"/>
    <property type="project" value="UniProtKB-SubCell"/>
</dbReference>
<dbReference type="InterPro" id="IPR000731">
    <property type="entry name" value="SSD"/>
</dbReference>
<feature type="domain" description="SSD" evidence="8">
    <location>
        <begin position="179"/>
        <end position="336"/>
    </location>
</feature>
<feature type="transmembrane region" description="Helical" evidence="7">
    <location>
        <begin position="313"/>
        <end position="338"/>
    </location>
</feature>
<keyword evidence="10" id="KW-1185">Reference proteome</keyword>
<organism evidence="9 10">
    <name type="scientific">Embleya scabrispora</name>
    <dbReference type="NCBI Taxonomy" id="159449"/>
    <lineage>
        <taxon>Bacteria</taxon>
        <taxon>Bacillati</taxon>
        <taxon>Actinomycetota</taxon>
        <taxon>Actinomycetes</taxon>
        <taxon>Kitasatosporales</taxon>
        <taxon>Streptomycetaceae</taxon>
        <taxon>Embleya</taxon>
    </lineage>
</organism>
<feature type="transmembrane region" description="Helical" evidence="7">
    <location>
        <begin position="285"/>
        <end position="307"/>
    </location>
</feature>
<dbReference type="EMBL" id="MWQN01000004">
    <property type="protein sequence ID" value="OPC77508.1"/>
    <property type="molecule type" value="Genomic_DNA"/>
</dbReference>
<evidence type="ECO:0000256" key="2">
    <source>
        <dbReference type="ARBA" id="ARBA00022475"/>
    </source>
</evidence>